<sequence length="198" mass="23270">MTGLRLSLTYISCLLYLKEVGVFIFCFTQFNEHYIGVFRGLLSCTSLRFVLLADIRVFHELGFWHSMIFSLLFLRGSSVFRRGFHTGKKLLSPSTEDIICKAICVNLKQRRWKFLEQLSPSLTNSLVCRVIREFRNSPQLALEFYNWVEARDNFSHSLESRCTLVHVLVNSRNFNDALSIMESLILKMVSLHWRFWED</sequence>
<reference evidence="1 2" key="1">
    <citation type="journal article" date="2009" name="Nat. Genet.">
        <title>The genome of the cucumber, Cucumis sativus L.</title>
        <authorList>
            <person name="Huang S."/>
            <person name="Li R."/>
            <person name="Zhang Z."/>
            <person name="Li L."/>
            <person name="Gu X."/>
            <person name="Fan W."/>
            <person name="Lucas W.J."/>
            <person name="Wang X."/>
            <person name="Xie B."/>
            <person name="Ni P."/>
            <person name="Ren Y."/>
            <person name="Zhu H."/>
            <person name="Li J."/>
            <person name="Lin K."/>
            <person name="Jin W."/>
            <person name="Fei Z."/>
            <person name="Li G."/>
            <person name="Staub J."/>
            <person name="Kilian A."/>
            <person name="van der Vossen E.A."/>
            <person name="Wu Y."/>
            <person name="Guo J."/>
            <person name="He J."/>
            <person name="Jia Z."/>
            <person name="Ren Y."/>
            <person name="Tian G."/>
            <person name="Lu Y."/>
            <person name="Ruan J."/>
            <person name="Qian W."/>
            <person name="Wang M."/>
            <person name="Huang Q."/>
            <person name="Li B."/>
            <person name="Xuan Z."/>
            <person name="Cao J."/>
            <person name="Asan"/>
            <person name="Wu Z."/>
            <person name="Zhang J."/>
            <person name="Cai Q."/>
            <person name="Bai Y."/>
            <person name="Zhao B."/>
            <person name="Han Y."/>
            <person name="Li Y."/>
            <person name="Li X."/>
            <person name="Wang S."/>
            <person name="Shi Q."/>
            <person name="Liu S."/>
            <person name="Cho W.K."/>
            <person name="Kim J.Y."/>
            <person name="Xu Y."/>
            <person name="Heller-Uszynska K."/>
            <person name="Miao H."/>
            <person name="Cheng Z."/>
            <person name="Zhang S."/>
            <person name="Wu J."/>
            <person name="Yang Y."/>
            <person name="Kang H."/>
            <person name="Li M."/>
            <person name="Liang H."/>
            <person name="Ren X."/>
            <person name="Shi Z."/>
            <person name="Wen M."/>
            <person name="Jian M."/>
            <person name="Yang H."/>
            <person name="Zhang G."/>
            <person name="Yang Z."/>
            <person name="Chen R."/>
            <person name="Liu S."/>
            <person name="Li J."/>
            <person name="Ma L."/>
            <person name="Liu H."/>
            <person name="Zhou Y."/>
            <person name="Zhao J."/>
            <person name="Fang X."/>
            <person name="Li G."/>
            <person name="Fang L."/>
            <person name="Li Y."/>
            <person name="Liu D."/>
            <person name="Zheng H."/>
            <person name="Zhang Y."/>
            <person name="Qin N."/>
            <person name="Li Z."/>
            <person name="Yang G."/>
            <person name="Yang S."/>
            <person name="Bolund L."/>
            <person name="Kristiansen K."/>
            <person name="Zheng H."/>
            <person name="Li S."/>
            <person name="Zhang X."/>
            <person name="Yang H."/>
            <person name="Wang J."/>
            <person name="Sun R."/>
            <person name="Zhang B."/>
            <person name="Jiang S."/>
            <person name="Wang J."/>
            <person name="Du Y."/>
            <person name="Li S."/>
        </authorList>
    </citation>
    <scope>NUCLEOTIDE SEQUENCE [LARGE SCALE GENOMIC DNA]</scope>
    <source>
        <strain evidence="2">cv. 9930</strain>
    </source>
</reference>
<name>A0A0A0LRK7_CUCSA</name>
<dbReference type="eggNOG" id="KOG4197">
    <property type="taxonomic scope" value="Eukaryota"/>
</dbReference>
<reference evidence="1 2" key="2">
    <citation type="journal article" date="2009" name="PLoS ONE">
        <title>An integrated genetic and cytogenetic map of the cucumber genome.</title>
        <authorList>
            <person name="Ren Y."/>
            <person name="Zhang Z."/>
            <person name="Liu J."/>
            <person name="Staub J.E."/>
            <person name="Han Y."/>
            <person name="Cheng Z."/>
            <person name="Li X."/>
            <person name="Lu J."/>
            <person name="Miao H."/>
            <person name="Kang H."/>
            <person name="Xie B."/>
            <person name="Gu X."/>
            <person name="Wang X."/>
            <person name="Du Y."/>
            <person name="Jin W."/>
            <person name="Huang S."/>
        </authorList>
    </citation>
    <scope>NUCLEOTIDE SEQUENCE [LARGE SCALE GENOMIC DNA]</scope>
    <source>
        <strain evidence="2">cv. 9930</strain>
    </source>
</reference>
<organism evidence="1 2">
    <name type="scientific">Cucumis sativus</name>
    <name type="common">Cucumber</name>
    <dbReference type="NCBI Taxonomy" id="3659"/>
    <lineage>
        <taxon>Eukaryota</taxon>
        <taxon>Viridiplantae</taxon>
        <taxon>Streptophyta</taxon>
        <taxon>Embryophyta</taxon>
        <taxon>Tracheophyta</taxon>
        <taxon>Spermatophyta</taxon>
        <taxon>Magnoliopsida</taxon>
        <taxon>eudicotyledons</taxon>
        <taxon>Gunneridae</taxon>
        <taxon>Pentapetalae</taxon>
        <taxon>rosids</taxon>
        <taxon>fabids</taxon>
        <taxon>Cucurbitales</taxon>
        <taxon>Cucurbitaceae</taxon>
        <taxon>Benincaseae</taxon>
        <taxon>Cucumis</taxon>
    </lineage>
</organism>
<evidence type="ECO:0000313" key="1">
    <source>
        <dbReference type="EMBL" id="KGN64520.1"/>
    </source>
</evidence>
<accession>A0A0A0LRK7</accession>
<dbReference type="Gramene" id="KGN64520">
    <property type="protein sequence ID" value="KGN64520"/>
    <property type="gene ID" value="Csa_1G062950"/>
</dbReference>
<keyword evidence="2" id="KW-1185">Reference proteome</keyword>
<evidence type="ECO:0008006" key="3">
    <source>
        <dbReference type="Google" id="ProtNLM"/>
    </source>
</evidence>
<evidence type="ECO:0000313" key="2">
    <source>
        <dbReference type="Proteomes" id="UP000029981"/>
    </source>
</evidence>
<protein>
    <recommendedName>
        <fullName evidence="3">Pentatricopeptide repeat-containing protein</fullName>
    </recommendedName>
</protein>
<dbReference type="Proteomes" id="UP000029981">
    <property type="component" value="Chromosome 1"/>
</dbReference>
<proteinExistence type="predicted"/>
<dbReference type="AlphaFoldDB" id="A0A0A0LRK7"/>
<reference evidence="1 2" key="4">
    <citation type="journal article" date="2011" name="BMC Genomics">
        <title>RNA-Seq improves annotation of protein-coding genes in the cucumber genome.</title>
        <authorList>
            <person name="Li Z."/>
            <person name="Zhang Z."/>
            <person name="Yan P."/>
            <person name="Huang S."/>
            <person name="Fei Z."/>
            <person name="Lin K."/>
        </authorList>
    </citation>
    <scope>NUCLEOTIDE SEQUENCE [LARGE SCALE GENOMIC DNA]</scope>
    <source>
        <strain evidence="2">cv. 9930</strain>
    </source>
</reference>
<gene>
    <name evidence="1" type="ORF">Csa_1G062950</name>
</gene>
<reference evidence="1 2" key="3">
    <citation type="journal article" date="2010" name="BMC Genomics">
        <title>Transcriptome sequencing and comparative analysis of cucumber flowers with different sex types.</title>
        <authorList>
            <person name="Guo S."/>
            <person name="Zheng Y."/>
            <person name="Joung J.G."/>
            <person name="Liu S."/>
            <person name="Zhang Z."/>
            <person name="Crasta O.R."/>
            <person name="Sobral B.W."/>
            <person name="Xu Y."/>
            <person name="Huang S."/>
            <person name="Fei Z."/>
        </authorList>
    </citation>
    <scope>NUCLEOTIDE SEQUENCE [LARGE SCALE GENOMIC DNA]</scope>
    <source>
        <strain evidence="2">cv. 9930</strain>
    </source>
</reference>
<dbReference type="EMBL" id="CM002922">
    <property type="protein sequence ID" value="KGN64520.1"/>
    <property type="molecule type" value="Genomic_DNA"/>
</dbReference>